<feature type="transmembrane region" description="Helical" evidence="11">
    <location>
        <begin position="6"/>
        <end position="30"/>
    </location>
</feature>
<dbReference type="Gramene" id="evm.model.10.712.1.5bd9b13d">
    <property type="protein sequence ID" value="cds.evm.model.10.712.1.5bd9b13d"/>
    <property type="gene ID" value="evm.TU.10.712"/>
</dbReference>
<evidence type="ECO:0000313" key="13">
    <source>
        <dbReference type="EnsemblPlants" id="cds.evm.model.10.712.1.5bd9b13d"/>
    </source>
</evidence>
<keyword evidence="8" id="KW-0539">Nucleus</keyword>
<evidence type="ECO:0000256" key="1">
    <source>
        <dbReference type="ARBA" id="ARBA00004123"/>
    </source>
</evidence>
<evidence type="ECO:0000256" key="2">
    <source>
        <dbReference type="ARBA" id="ARBA00022723"/>
    </source>
</evidence>
<keyword evidence="11" id="KW-0472">Membrane</keyword>
<name>A0A803QQ27_CANSA</name>
<evidence type="ECO:0000256" key="8">
    <source>
        <dbReference type="ARBA" id="ARBA00023242"/>
    </source>
</evidence>
<accession>A0A803QQ27</accession>
<evidence type="ECO:0000256" key="9">
    <source>
        <dbReference type="PROSITE-ProRule" id="PRU00470"/>
    </source>
</evidence>
<dbReference type="EMBL" id="UZAU01000810">
    <property type="status" value="NOT_ANNOTATED_CDS"/>
    <property type="molecule type" value="Genomic_DNA"/>
</dbReference>
<dbReference type="SMR" id="A0A803QQ27"/>
<dbReference type="SUPFAM" id="SSF103612">
    <property type="entry name" value="SBT domain"/>
    <property type="match status" value="1"/>
</dbReference>
<evidence type="ECO:0000256" key="11">
    <source>
        <dbReference type="SAM" id="Phobius"/>
    </source>
</evidence>
<dbReference type="GO" id="GO:0003677">
    <property type="term" value="F:DNA binding"/>
    <property type="evidence" value="ECO:0007669"/>
    <property type="project" value="UniProtKB-KW"/>
</dbReference>
<evidence type="ECO:0000256" key="4">
    <source>
        <dbReference type="ARBA" id="ARBA00022833"/>
    </source>
</evidence>
<dbReference type="OMA" id="FDTHWGS"/>
<protein>
    <recommendedName>
        <fullName evidence="12">SBP-type domain-containing protein</fullName>
    </recommendedName>
</protein>
<dbReference type="PANTHER" id="PTHR31251:SF102">
    <property type="entry name" value="SBP-TYPE DOMAIN-CONTAINING PROTEIN"/>
    <property type="match status" value="1"/>
</dbReference>
<evidence type="ECO:0000256" key="7">
    <source>
        <dbReference type="ARBA" id="ARBA00023163"/>
    </source>
</evidence>
<keyword evidence="11" id="KW-1133">Transmembrane helix</keyword>
<evidence type="ECO:0000256" key="6">
    <source>
        <dbReference type="ARBA" id="ARBA00023125"/>
    </source>
</evidence>
<organism evidence="13 14">
    <name type="scientific">Cannabis sativa</name>
    <name type="common">Hemp</name>
    <name type="synonym">Marijuana</name>
    <dbReference type="NCBI Taxonomy" id="3483"/>
    <lineage>
        <taxon>Eukaryota</taxon>
        <taxon>Viridiplantae</taxon>
        <taxon>Streptophyta</taxon>
        <taxon>Embryophyta</taxon>
        <taxon>Tracheophyta</taxon>
        <taxon>Spermatophyta</taxon>
        <taxon>Magnoliopsida</taxon>
        <taxon>eudicotyledons</taxon>
        <taxon>Gunneridae</taxon>
        <taxon>Pentapetalae</taxon>
        <taxon>rosids</taxon>
        <taxon>fabids</taxon>
        <taxon>Rosales</taxon>
        <taxon>Cannabaceae</taxon>
        <taxon>Cannabis</taxon>
    </lineage>
</organism>
<dbReference type="Gene3D" id="4.10.1100.10">
    <property type="entry name" value="Transcription factor, SBP-box domain"/>
    <property type="match status" value="1"/>
</dbReference>
<dbReference type="InterPro" id="IPR036893">
    <property type="entry name" value="SBP_sf"/>
</dbReference>
<dbReference type="InterPro" id="IPR044817">
    <property type="entry name" value="SBP-like"/>
</dbReference>
<keyword evidence="2" id="KW-0479">Metal-binding</keyword>
<reference evidence="13" key="1">
    <citation type="submission" date="2021-03" db="UniProtKB">
        <authorList>
            <consortium name="EnsemblPlants"/>
        </authorList>
    </citation>
    <scope>IDENTIFICATION</scope>
</reference>
<dbReference type="AlphaFoldDB" id="A0A803QQ27"/>
<evidence type="ECO:0000259" key="12">
    <source>
        <dbReference type="PROSITE" id="PS51141"/>
    </source>
</evidence>
<keyword evidence="7" id="KW-0804">Transcription</keyword>
<dbReference type="EnsemblPlants" id="evm.model.10.712.1.5bd9b13d">
    <property type="protein sequence ID" value="cds.evm.model.10.712.1.5bd9b13d"/>
    <property type="gene ID" value="evm.TU.10.712"/>
</dbReference>
<evidence type="ECO:0000313" key="14">
    <source>
        <dbReference type="Proteomes" id="UP000596661"/>
    </source>
</evidence>
<evidence type="ECO:0000256" key="3">
    <source>
        <dbReference type="ARBA" id="ARBA00022771"/>
    </source>
</evidence>
<dbReference type="PANTHER" id="PTHR31251">
    <property type="entry name" value="SQUAMOSA PROMOTER-BINDING-LIKE PROTEIN 4"/>
    <property type="match status" value="1"/>
</dbReference>
<feature type="domain" description="SBP-type" evidence="12">
    <location>
        <begin position="239"/>
        <end position="316"/>
    </location>
</feature>
<feature type="compositionally biased region" description="Basic residues" evidence="10">
    <location>
        <begin position="306"/>
        <end position="315"/>
    </location>
</feature>
<keyword evidence="14" id="KW-1185">Reference proteome</keyword>
<comment type="subcellular location">
    <subcellularLocation>
        <location evidence="1">Nucleus</location>
    </subcellularLocation>
</comment>
<dbReference type="FunFam" id="4.10.1100.10:FF:000001">
    <property type="entry name" value="Squamosa promoter-binding-like protein 14"/>
    <property type="match status" value="1"/>
</dbReference>
<dbReference type="Pfam" id="PF03110">
    <property type="entry name" value="SBP"/>
    <property type="match status" value="1"/>
</dbReference>
<keyword evidence="11" id="KW-0812">Transmembrane</keyword>
<evidence type="ECO:0000256" key="10">
    <source>
        <dbReference type="SAM" id="MobiDB-lite"/>
    </source>
</evidence>
<proteinExistence type="predicted"/>
<sequence>MISSIFTYVLMRFWFLILIYIFKTSFVLCFKFNSFRVTLRFSYSNFLVDRRVLSLISLVSATWDSDYTSMESWNFAAEGKALLFSDDIDWSDAFSRNRKALIQCENGLVPGRESVESLEYMELGFPEMLRKTIQSSQGLEMLCGGGGEVGNGSIHRAASPACLISPNSSLVEDESGSNSKVSSSFMESNSQDSPLIALKLGRFGDCRNSQNNEHSKDKTVSSPSLVVKRARVRGSYSQTPFCQVHGCNMDLSTSKDYHKKHKVCDVHSKTSKVIVNGIEQRFCQQCSRFHLLAEFDDGKRSCRRRLAGHNERRRKPQLDGLSDKPHKFSNAYQGTRYLGASLQKRTPFVFSDILPGVILSPEKYEQANQFGHIKFEEEPIYSPQLTAPVKSTQMFSKSLIHPHSSGVPSLENDDYSFHTAATIHKPYGASNSACALSLLSVQSHNFSSHSAGIPNESPMIIPGAHQTAGQLSEKPLRLRSMERHGQNGFYSCGTNSMGVDQFESAVFTESNHAADFEAADRSSRNSDCFDTKYSLSPEHESTVDLLQLSSHLQRVEHQRNFLPVKQENEDFCCFQTA</sequence>
<evidence type="ECO:0000256" key="5">
    <source>
        <dbReference type="ARBA" id="ARBA00023015"/>
    </source>
</evidence>
<dbReference type="Proteomes" id="UP000596661">
    <property type="component" value="Unassembled WGS sequence"/>
</dbReference>
<dbReference type="GO" id="GO:0008270">
    <property type="term" value="F:zinc ion binding"/>
    <property type="evidence" value="ECO:0007669"/>
    <property type="project" value="UniProtKB-KW"/>
</dbReference>
<dbReference type="InterPro" id="IPR004333">
    <property type="entry name" value="SBP_dom"/>
</dbReference>
<keyword evidence="6" id="KW-0238">DNA-binding</keyword>
<gene>
    <name evidence="13" type="primary">LOC115700536</name>
</gene>
<dbReference type="GO" id="GO:0005634">
    <property type="term" value="C:nucleus"/>
    <property type="evidence" value="ECO:0007669"/>
    <property type="project" value="UniProtKB-SubCell"/>
</dbReference>
<dbReference type="PROSITE" id="PS51141">
    <property type="entry name" value="ZF_SBP"/>
    <property type="match status" value="1"/>
</dbReference>
<keyword evidence="3 9" id="KW-0863">Zinc-finger</keyword>
<keyword evidence="4" id="KW-0862">Zinc</keyword>
<feature type="region of interest" description="Disordered" evidence="10">
    <location>
        <begin position="306"/>
        <end position="326"/>
    </location>
</feature>
<keyword evidence="5" id="KW-0805">Transcription regulation</keyword>